<dbReference type="OrthoDB" id="10681766at2759"/>
<feature type="signal peptide" evidence="1">
    <location>
        <begin position="1"/>
        <end position="26"/>
    </location>
</feature>
<protein>
    <submittedName>
        <fullName evidence="2">Predicted protein</fullName>
    </submittedName>
</protein>
<proteinExistence type="predicted"/>
<sequence>MKRRGGLARALLVALLALSPWGFDDAASSSRGDAASSDGREAAGLIRFRPRTSSSSSSSSSSSTLFALAAHDDVYSGGVITVDSRGNPVGDTVSAPARSMVGFVQDCVGIPPKNSGSLCGARGSYLHGHYLFVAATLQNAVTCVDVYRPDMPTIAGSVADRVNLEQVVATWMHRSEDYLVAVSRGKRPAGIGSVTLVDVRPARWSVDSSDRPIVSPVVLTSLKNCSSTTTVDGVRTTTGSLCGARAFAVKNDFAYVVGELSNSVVVVALPNALSDNPSLDAPVVRGFVNDQDMLKGAYAIAVSGTNAFVASRWDSDAIVLIDVLDPSNPTIGGKVPKVGQLGSFDTVVSMSEIQAASYTGSRLRGLEFVAKGVPAGSPYAFVTSEFDGRVSTVDARCVAASEEVGESVGYCASSARRALYDVDSPADEPYVYRSNARPNRALL</sequence>
<dbReference type="KEGG" id="mpp:MICPUCDRAFT_60544"/>
<dbReference type="OMA" id="MHRSEDY"/>
<evidence type="ECO:0000313" key="2">
    <source>
        <dbReference type="EMBL" id="EEH54519.1"/>
    </source>
</evidence>
<accession>C1MYZ4</accession>
<feature type="chain" id="PRO_5002910560" evidence="1">
    <location>
        <begin position="27"/>
        <end position="443"/>
    </location>
</feature>
<keyword evidence="1" id="KW-0732">Signal</keyword>
<dbReference type="InterPro" id="IPR013211">
    <property type="entry name" value="LVIVD"/>
</dbReference>
<dbReference type="Proteomes" id="UP000001876">
    <property type="component" value="Unassembled WGS sequence"/>
</dbReference>
<dbReference type="InterPro" id="IPR015943">
    <property type="entry name" value="WD40/YVTN_repeat-like_dom_sf"/>
</dbReference>
<dbReference type="EMBL" id="GG663743">
    <property type="protein sequence ID" value="EEH54519.1"/>
    <property type="molecule type" value="Genomic_DNA"/>
</dbReference>
<evidence type="ECO:0000256" key="1">
    <source>
        <dbReference type="SAM" id="SignalP"/>
    </source>
</evidence>
<reference evidence="2 3" key="1">
    <citation type="journal article" date="2009" name="Science">
        <title>Green evolution and dynamic adaptations revealed by genomes of the marine picoeukaryotes Micromonas.</title>
        <authorList>
            <person name="Worden A.Z."/>
            <person name="Lee J.H."/>
            <person name="Mock T."/>
            <person name="Rouze P."/>
            <person name="Simmons M.P."/>
            <person name="Aerts A.L."/>
            <person name="Allen A.E."/>
            <person name="Cuvelier M.L."/>
            <person name="Derelle E."/>
            <person name="Everett M.V."/>
            <person name="Foulon E."/>
            <person name="Grimwood J."/>
            <person name="Gundlach H."/>
            <person name="Henrissat B."/>
            <person name="Napoli C."/>
            <person name="McDonald S.M."/>
            <person name="Parker M.S."/>
            <person name="Rombauts S."/>
            <person name="Salamov A."/>
            <person name="Von Dassow P."/>
            <person name="Badger J.H."/>
            <person name="Coutinho P.M."/>
            <person name="Demir E."/>
            <person name="Dubchak I."/>
            <person name="Gentemann C."/>
            <person name="Eikrem W."/>
            <person name="Gready J.E."/>
            <person name="John U."/>
            <person name="Lanier W."/>
            <person name="Lindquist E.A."/>
            <person name="Lucas S."/>
            <person name="Mayer K.F."/>
            <person name="Moreau H."/>
            <person name="Not F."/>
            <person name="Otillar R."/>
            <person name="Panaud O."/>
            <person name="Pangilinan J."/>
            <person name="Paulsen I."/>
            <person name="Piegu B."/>
            <person name="Poliakov A."/>
            <person name="Robbens S."/>
            <person name="Schmutz J."/>
            <person name="Toulza E."/>
            <person name="Wyss T."/>
            <person name="Zelensky A."/>
            <person name="Zhou K."/>
            <person name="Armbrust E.V."/>
            <person name="Bhattacharya D."/>
            <person name="Goodenough U.W."/>
            <person name="Van de Peer Y."/>
            <person name="Grigoriev I.V."/>
        </authorList>
    </citation>
    <scope>NUCLEOTIDE SEQUENCE [LARGE SCALE GENOMIC DNA]</scope>
    <source>
        <strain evidence="2 3">CCMP1545</strain>
    </source>
</reference>
<dbReference type="Gene3D" id="2.130.10.10">
    <property type="entry name" value="YVTN repeat-like/Quinoprotein amine dehydrogenase"/>
    <property type="match status" value="1"/>
</dbReference>
<dbReference type="AlphaFoldDB" id="C1MYZ4"/>
<evidence type="ECO:0000313" key="3">
    <source>
        <dbReference type="Proteomes" id="UP000001876"/>
    </source>
</evidence>
<keyword evidence="3" id="KW-1185">Reference proteome</keyword>
<dbReference type="GeneID" id="9686564"/>
<gene>
    <name evidence="2" type="ORF">MICPUCDRAFT_60544</name>
</gene>
<dbReference type="Pfam" id="PF08309">
    <property type="entry name" value="LVIVD"/>
    <property type="match status" value="1"/>
</dbReference>
<dbReference type="RefSeq" id="XP_003060869.1">
    <property type="nucleotide sequence ID" value="XM_003060823.1"/>
</dbReference>
<organism evidence="3">
    <name type="scientific">Micromonas pusilla (strain CCMP1545)</name>
    <name type="common">Picoplanktonic green alga</name>
    <dbReference type="NCBI Taxonomy" id="564608"/>
    <lineage>
        <taxon>Eukaryota</taxon>
        <taxon>Viridiplantae</taxon>
        <taxon>Chlorophyta</taxon>
        <taxon>Mamiellophyceae</taxon>
        <taxon>Mamiellales</taxon>
        <taxon>Mamiellaceae</taxon>
        <taxon>Micromonas</taxon>
    </lineage>
</organism>
<name>C1MYZ4_MICPC</name>